<reference evidence="1" key="1">
    <citation type="submission" date="2018-05" db="EMBL/GenBank/DDBJ databases">
        <authorList>
            <person name="Lanie J.A."/>
            <person name="Ng W.-L."/>
            <person name="Kazmierczak K.M."/>
            <person name="Andrzejewski T.M."/>
            <person name="Davidsen T.M."/>
            <person name="Wayne K.J."/>
            <person name="Tettelin H."/>
            <person name="Glass J.I."/>
            <person name="Rusch D."/>
            <person name="Podicherti R."/>
            <person name="Tsui H.-C.T."/>
            <person name="Winkler M.E."/>
        </authorList>
    </citation>
    <scope>NUCLEOTIDE SEQUENCE</scope>
</reference>
<dbReference type="EMBL" id="UINC01099499">
    <property type="protein sequence ID" value="SVC58821.1"/>
    <property type="molecule type" value="Genomic_DNA"/>
</dbReference>
<dbReference type="AlphaFoldDB" id="A0A382NGV6"/>
<sequence>MPKFVFMPPQDDLKREFAARLSDTLPEYDVHSPETDEDAIRVIKDADAAMG</sequence>
<gene>
    <name evidence="1" type="ORF">METZ01_LOCUS311675</name>
</gene>
<evidence type="ECO:0008006" key="2">
    <source>
        <dbReference type="Google" id="ProtNLM"/>
    </source>
</evidence>
<name>A0A382NGV6_9ZZZZ</name>
<feature type="non-terminal residue" evidence="1">
    <location>
        <position position="51"/>
    </location>
</feature>
<protein>
    <recommendedName>
        <fullName evidence="2">D-isomer specific 2-hydroxyacid dehydrogenase catalytic domain-containing protein</fullName>
    </recommendedName>
</protein>
<evidence type="ECO:0000313" key="1">
    <source>
        <dbReference type="EMBL" id="SVC58821.1"/>
    </source>
</evidence>
<organism evidence="1">
    <name type="scientific">marine metagenome</name>
    <dbReference type="NCBI Taxonomy" id="408172"/>
    <lineage>
        <taxon>unclassified sequences</taxon>
        <taxon>metagenomes</taxon>
        <taxon>ecological metagenomes</taxon>
    </lineage>
</organism>
<proteinExistence type="predicted"/>
<accession>A0A382NGV6</accession>